<dbReference type="Proteomes" id="UP000430634">
    <property type="component" value="Unassembled WGS sequence"/>
</dbReference>
<evidence type="ECO:0000313" key="3">
    <source>
        <dbReference type="EMBL" id="MTV56475.1"/>
    </source>
</evidence>
<feature type="transmembrane region" description="Helical" evidence="2">
    <location>
        <begin position="33"/>
        <end position="53"/>
    </location>
</feature>
<dbReference type="RefSeq" id="WP_155473678.1">
    <property type="nucleotide sequence ID" value="NZ_WNKZ01000201.1"/>
</dbReference>
<comment type="caution">
    <text evidence="3">The sequence shown here is derived from an EMBL/GenBank/DDBJ whole genome shotgun (WGS) entry which is preliminary data.</text>
</comment>
<dbReference type="OrthoDB" id="5608857at2"/>
<evidence type="ECO:0000256" key="2">
    <source>
        <dbReference type="SAM" id="Phobius"/>
    </source>
</evidence>
<feature type="non-terminal residue" evidence="3">
    <location>
        <position position="249"/>
    </location>
</feature>
<evidence type="ECO:0008006" key="5">
    <source>
        <dbReference type="Google" id="ProtNLM"/>
    </source>
</evidence>
<evidence type="ECO:0000313" key="4">
    <source>
        <dbReference type="Proteomes" id="UP000430634"/>
    </source>
</evidence>
<keyword evidence="2" id="KW-0812">Transmembrane</keyword>
<sequence>MTAAAGRIRSGDACRVGAGRGARRRLPRAARGFTYVSVIILVAIIGLVTATTLRLGATMQRAAAERELLYIGEQYSEALKSYAAATPAGQPQQPPTMKELLKDPRFPGVRRHLRKIFVDPMTGSADWGVIYMGDKVGVLGIHSLSTAQPIKVSNFPARFQAFEGKQKLSDWVFTFNGQEAPPPGQVKPGQGTPQPGTPMTGSPVTGTPMTGAGGQGTNQPAGSPPTGTPTNLPATPDRPGAPPVQQPAR</sequence>
<reference evidence="3 4" key="1">
    <citation type="submission" date="2019-11" db="EMBL/GenBank/DDBJ databases">
        <title>Type strains purchased from KCTC, JCM and DSMZ.</title>
        <authorList>
            <person name="Lu H."/>
        </authorList>
    </citation>
    <scope>NUCLEOTIDE SEQUENCE [LARGE SCALE GENOMIC DNA]</scope>
    <source>
        <strain evidence="3 4">KCTC 52429</strain>
    </source>
</reference>
<feature type="region of interest" description="Disordered" evidence="1">
    <location>
        <begin position="175"/>
        <end position="249"/>
    </location>
</feature>
<organism evidence="3 4">
    <name type="scientific">Pseudoduganella buxea</name>
    <dbReference type="NCBI Taxonomy" id="1949069"/>
    <lineage>
        <taxon>Bacteria</taxon>
        <taxon>Pseudomonadati</taxon>
        <taxon>Pseudomonadota</taxon>
        <taxon>Betaproteobacteria</taxon>
        <taxon>Burkholderiales</taxon>
        <taxon>Oxalobacteraceae</taxon>
        <taxon>Telluria group</taxon>
        <taxon>Pseudoduganella</taxon>
    </lineage>
</organism>
<name>A0A6I3T6F5_9BURK</name>
<keyword evidence="2" id="KW-1133">Transmembrane helix</keyword>
<evidence type="ECO:0000256" key="1">
    <source>
        <dbReference type="SAM" id="MobiDB-lite"/>
    </source>
</evidence>
<proteinExistence type="predicted"/>
<gene>
    <name evidence="3" type="ORF">GM672_27550</name>
</gene>
<dbReference type="EMBL" id="WNKZ01000201">
    <property type="protein sequence ID" value="MTV56475.1"/>
    <property type="molecule type" value="Genomic_DNA"/>
</dbReference>
<dbReference type="AlphaFoldDB" id="A0A6I3T6F5"/>
<feature type="compositionally biased region" description="Pro residues" evidence="1">
    <location>
        <begin position="239"/>
        <end position="249"/>
    </location>
</feature>
<protein>
    <recommendedName>
        <fullName evidence="5">Type II secretion system protein</fullName>
    </recommendedName>
</protein>
<accession>A0A6I3T6F5</accession>
<feature type="compositionally biased region" description="Low complexity" evidence="1">
    <location>
        <begin position="186"/>
        <end position="203"/>
    </location>
</feature>
<keyword evidence="2" id="KW-0472">Membrane</keyword>